<evidence type="ECO:0000259" key="3">
    <source>
        <dbReference type="Pfam" id="PF03724"/>
    </source>
</evidence>
<protein>
    <submittedName>
        <fullName evidence="4">META domain-containing protein</fullName>
    </submittedName>
</protein>
<dbReference type="InterPro" id="IPR005184">
    <property type="entry name" value="DUF306_Meta_HslJ"/>
</dbReference>
<gene>
    <name evidence="4" type="ORF">K8352_13945</name>
</gene>
<reference evidence="4" key="1">
    <citation type="submission" date="2023-02" db="EMBL/GenBank/DDBJ databases">
        <title>Genome of Flavobacteriaceae gen. nov. sp. strain F89.</title>
        <authorList>
            <person name="Wang Y."/>
        </authorList>
    </citation>
    <scope>NUCLEOTIDE SEQUENCE</scope>
    <source>
        <strain evidence="4">F89</strain>
    </source>
</reference>
<dbReference type="PANTHER" id="PTHR35535:SF1">
    <property type="entry name" value="HEAT SHOCK PROTEIN HSLJ"/>
    <property type="match status" value="1"/>
</dbReference>
<dbReference type="InterPro" id="IPR038670">
    <property type="entry name" value="HslJ-like_sf"/>
</dbReference>
<proteinExistence type="predicted"/>
<sequence>MKQYFAPFLLLVFTLSGCTGSASKKVADGVPAKSGSTMGNSQKKIDNIGPGSSTVYFKGVGTEPFWGVEISGEKIKFTSLSEGLETFSTPAVEPVRAADADVKRYRAHTEGGELSVQITQGDCSDGMSDKNYGYKVTVQIKRGIDTDFRNFEGCGDYIADYRLHDIWVLEKLNGEMVTTSDFPREFPSLEINAKDNTFFGFSGCNQISGTIFAERELLRFSAATTLMACQDTREVQFMTALNAVTHYSIENNRLTLSNPNGVLLVFKKVD</sequence>
<evidence type="ECO:0000313" key="5">
    <source>
        <dbReference type="Proteomes" id="UP001200642"/>
    </source>
</evidence>
<dbReference type="AlphaFoldDB" id="A0AAE3EY45"/>
<feature type="signal peptide" evidence="2">
    <location>
        <begin position="1"/>
        <end position="24"/>
    </location>
</feature>
<dbReference type="PANTHER" id="PTHR35535">
    <property type="entry name" value="HEAT SHOCK PROTEIN HSLJ"/>
    <property type="match status" value="1"/>
</dbReference>
<evidence type="ECO:0000313" key="4">
    <source>
        <dbReference type="EMBL" id="MCG2461857.1"/>
    </source>
</evidence>
<accession>A0AAE3EY45</accession>
<dbReference type="Proteomes" id="UP001200642">
    <property type="component" value="Unassembled WGS sequence"/>
</dbReference>
<keyword evidence="5" id="KW-1185">Reference proteome</keyword>
<evidence type="ECO:0000256" key="2">
    <source>
        <dbReference type="SAM" id="SignalP"/>
    </source>
</evidence>
<evidence type="ECO:0000256" key="1">
    <source>
        <dbReference type="SAM" id="MobiDB-lite"/>
    </source>
</evidence>
<name>A0AAE3EY45_9FLAO</name>
<dbReference type="PROSITE" id="PS51257">
    <property type="entry name" value="PROKAR_LIPOPROTEIN"/>
    <property type="match status" value="1"/>
</dbReference>
<feature type="domain" description="DUF306" evidence="3">
    <location>
        <begin position="165"/>
        <end position="267"/>
    </location>
</feature>
<dbReference type="Pfam" id="PF03724">
    <property type="entry name" value="META"/>
    <property type="match status" value="1"/>
</dbReference>
<dbReference type="RefSeq" id="WP_317903000.1">
    <property type="nucleotide sequence ID" value="NZ_JAIRBC010000021.1"/>
</dbReference>
<dbReference type="InterPro" id="IPR053147">
    <property type="entry name" value="Hsp_HslJ-like"/>
</dbReference>
<keyword evidence="2" id="KW-0732">Signal</keyword>
<dbReference type="EMBL" id="JAIRBC010000021">
    <property type="protein sequence ID" value="MCG2461857.1"/>
    <property type="molecule type" value="Genomic_DNA"/>
</dbReference>
<organism evidence="4 5">
    <name type="scientific">Cerina litoralis</name>
    <dbReference type="NCBI Taxonomy" id="2874477"/>
    <lineage>
        <taxon>Bacteria</taxon>
        <taxon>Pseudomonadati</taxon>
        <taxon>Bacteroidota</taxon>
        <taxon>Flavobacteriia</taxon>
        <taxon>Flavobacteriales</taxon>
        <taxon>Flavobacteriaceae</taxon>
        <taxon>Cerina</taxon>
    </lineage>
</organism>
<comment type="caution">
    <text evidence="4">The sequence shown here is derived from an EMBL/GenBank/DDBJ whole genome shotgun (WGS) entry which is preliminary data.</text>
</comment>
<feature type="region of interest" description="Disordered" evidence="1">
    <location>
        <begin position="26"/>
        <end position="46"/>
    </location>
</feature>
<dbReference type="Gene3D" id="2.40.128.270">
    <property type="match status" value="1"/>
</dbReference>
<feature type="chain" id="PRO_5042008153" evidence="2">
    <location>
        <begin position="25"/>
        <end position="270"/>
    </location>
</feature>